<gene>
    <name evidence="3" type="ORF">EV184_10780</name>
    <name evidence="2" type="ORF">SAMCFNEI73_Ch1069</name>
</gene>
<name>A0A1L3LK07_9HYPH</name>
<dbReference type="GO" id="GO:0015385">
    <property type="term" value="F:sodium:proton antiporter activity"/>
    <property type="evidence" value="ECO:0007669"/>
    <property type="project" value="TreeGrafter"/>
</dbReference>
<feature type="transmembrane region" description="Helical" evidence="1">
    <location>
        <begin position="68"/>
        <end position="91"/>
    </location>
</feature>
<keyword evidence="1" id="KW-1133">Transmembrane helix</keyword>
<feature type="transmembrane region" description="Helical" evidence="1">
    <location>
        <begin position="44"/>
        <end position="62"/>
    </location>
</feature>
<keyword evidence="4" id="KW-1185">Reference proteome</keyword>
<evidence type="ECO:0000313" key="3">
    <source>
        <dbReference type="EMBL" id="TCN30782.1"/>
    </source>
</evidence>
<reference evidence="2 4" key="1">
    <citation type="submission" date="2015-10" db="EMBL/GenBank/DDBJ databases">
        <title>Genomic differences between typical nodule nitrogen-fixing rhizobial strains and those coming from bean seeds.</title>
        <authorList>
            <person name="Peralta H."/>
            <person name="Aguilar-Vera A."/>
            <person name="Diaz R."/>
            <person name="Mora Y."/>
            <person name="Martinez-Batallar G."/>
            <person name="Salazar E."/>
            <person name="Vargas-Lagunas C."/>
            <person name="Encarnacion S."/>
            <person name="Girard L."/>
            <person name="Mora J."/>
        </authorList>
    </citation>
    <scope>NUCLEOTIDE SEQUENCE [LARGE SCALE GENOMIC DNA]</scope>
    <source>
        <strain evidence="2 4">CFNEI 73</strain>
    </source>
</reference>
<dbReference type="PANTHER" id="PTHR34703">
    <property type="entry name" value="ANTIPORTER SUBUNIT MNHG2-RELATED"/>
    <property type="match status" value="1"/>
</dbReference>
<dbReference type="KEGG" id="same:SAMCFNEI73_Ch1069"/>
<dbReference type="EMBL" id="SLVU01000007">
    <property type="protein sequence ID" value="TCN30782.1"/>
    <property type="molecule type" value="Genomic_DNA"/>
</dbReference>
<keyword evidence="1" id="KW-0812">Transmembrane</keyword>
<dbReference type="RefSeq" id="WP_037379518.1">
    <property type="nucleotide sequence ID" value="NZ_CP013107.1"/>
</dbReference>
<sequence length="119" mass="12470">MGTFIVAGITILVAVLIVAGAGFSLLAALGLLRFPDLYTRMHAASKAGTVGSGLLLVAAGLHSLDPAIFVRALAGFVFLVLTAPISAHLLAKAAHQAGYRMTKQSVIDQLPQKEEPRRH</sequence>
<evidence type="ECO:0000313" key="4">
    <source>
        <dbReference type="Proteomes" id="UP000182306"/>
    </source>
</evidence>
<dbReference type="NCBIfam" id="TIGR01300">
    <property type="entry name" value="CPA3_mnhG_phaG"/>
    <property type="match status" value="1"/>
</dbReference>
<evidence type="ECO:0000256" key="1">
    <source>
        <dbReference type="SAM" id="Phobius"/>
    </source>
</evidence>
<dbReference type="AlphaFoldDB" id="A0A1L3LK07"/>
<feature type="transmembrane region" description="Helical" evidence="1">
    <location>
        <begin position="6"/>
        <end position="32"/>
    </location>
</feature>
<dbReference type="Pfam" id="PF03334">
    <property type="entry name" value="PhaG_MnhG_YufB"/>
    <property type="match status" value="1"/>
</dbReference>
<dbReference type="InterPro" id="IPR005133">
    <property type="entry name" value="PhaG_MnhG_YufB"/>
</dbReference>
<accession>A0A1L3LK07</accession>
<dbReference type="OrthoDB" id="4427992at2"/>
<dbReference type="PANTHER" id="PTHR34703:SF1">
    <property type="entry name" value="ANTIPORTER SUBUNIT MNHG2-RELATED"/>
    <property type="match status" value="1"/>
</dbReference>
<proteinExistence type="predicted"/>
<protein>
    <submittedName>
        <fullName evidence="3">Multicomponent Na+:H+ antiporter subunit G</fullName>
    </submittedName>
    <submittedName>
        <fullName evidence="2">Na(+) H(+) antiporter subunit G</fullName>
    </submittedName>
</protein>
<dbReference type="EMBL" id="CP013107">
    <property type="protein sequence ID" value="APG90386.1"/>
    <property type="molecule type" value="Genomic_DNA"/>
</dbReference>
<reference evidence="3 5" key="2">
    <citation type="submission" date="2019-03" db="EMBL/GenBank/DDBJ databases">
        <title>Genomic Encyclopedia of Type Strains, Phase IV (KMG-V): Genome sequencing to study the core and pangenomes of soil and plant-associated prokaryotes.</title>
        <authorList>
            <person name="Whitman W."/>
        </authorList>
    </citation>
    <scope>NUCLEOTIDE SEQUENCE [LARGE SCALE GENOMIC DNA]</scope>
    <source>
        <strain evidence="3 5">23C40</strain>
    </source>
</reference>
<evidence type="ECO:0000313" key="5">
    <source>
        <dbReference type="Proteomes" id="UP000295043"/>
    </source>
</evidence>
<dbReference type="Proteomes" id="UP000182306">
    <property type="component" value="Chromosome"/>
</dbReference>
<dbReference type="Proteomes" id="UP000295043">
    <property type="component" value="Unassembled WGS sequence"/>
</dbReference>
<dbReference type="STRING" id="194963.SAMCFNEI73_Ch1069"/>
<keyword evidence="1" id="KW-0472">Membrane</keyword>
<evidence type="ECO:0000313" key="2">
    <source>
        <dbReference type="EMBL" id="APG90386.1"/>
    </source>
</evidence>
<dbReference type="NCBIfam" id="NF009314">
    <property type="entry name" value="PRK12674.1-2"/>
    <property type="match status" value="1"/>
</dbReference>
<organism evidence="2 4">
    <name type="scientific">Sinorhizobium americanum</name>
    <dbReference type="NCBI Taxonomy" id="194963"/>
    <lineage>
        <taxon>Bacteria</taxon>
        <taxon>Pseudomonadati</taxon>
        <taxon>Pseudomonadota</taxon>
        <taxon>Alphaproteobacteria</taxon>
        <taxon>Hyphomicrobiales</taxon>
        <taxon>Rhizobiaceae</taxon>
        <taxon>Sinorhizobium/Ensifer group</taxon>
        <taxon>Sinorhizobium</taxon>
    </lineage>
</organism>